<keyword evidence="6" id="KW-1133">Transmembrane helix</keyword>
<dbReference type="Gene3D" id="3.30.200.20">
    <property type="entry name" value="Phosphorylase Kinase, domain 1"/>
    <property type="match status" value="1"/>
</dbReference>
<feature type="domain" description="Malectin-like" evidence="7">
    <location>
        <begin position="14"/>
        <end position="118"/>
    </location>
</feature>
<evidence type="ECO:0000256" key="5">
    <source>
        <dbReference type="ARBA" id="ARBA00023180"/>
    </source>
</evidence>
<dbReference type="EMBL" id="JANAVB010004398">
    <property type="protein sequence ID" value="KAJ6848938.1"/>
    <property type="molecule type" value="Genomic_DNA"/>
</dbReference>
<proteinExistence type="predicted"/>
<dbReference type="Pfam" id="PF12819">
    <property type="entry name" value="Malectin_like"/>
    <property type="match status" value="1"/>
</dbReference>
<dbReference type="Gene3D" id="2.60.120.430">
    <property type="entry name" value="Galactose-binding lectin"/>
    <property type="match status" value="1"/>
</dbReference>
<evidence type="ECO:0000313" key="8">
    <source>
        <dbReference type="EMBL" id="KAJ6848938.1"/>
    </source>
</evidence>
<evidence type="ECO:0000256" key="6">
    <source>
        <dbReference type="SAM" id="Phobius"/>
    </source>
</evidence>
<dbReference type="GO" id="GO:0004714">
    <property type="term" value="F:transmembrane receptor protein tyrosine kinase activity"/>
    <property type="evidence" value="ECO:0007669"/>
    <property type="project" value="InterPro"/>
</dbReference>
<evidence type="ECO:0000256" key="1">
    <source>
        <dbReference type="ARBA" id="ARBA00004479"/>
    </source>
</evidence>
<keyword evidence="6" id="KW-0472">Membrane</keyword>
<organism evidence="8 9">
    <name type="scientific">Iris pallida</name>
    <name type="common">Sweet iris</name>
    <dbReference type="NCBI Taxonomy" id="29817"/>
    <lineage>
        <taxon>Eukaryota</taxon>
        <taxon>Viridiplantae</taxon>
        <taxon>Streptophyta</taxon>
        <taxon>Embryophyta</taxon>
        <taxon>Tracheophyta</taxon>
        <taxon>Spermatophyta</taxon>
        <taxon>Magnoliopsida</taxon>
        <taxon>Liliopsida</taxon>
        <taxon>Asparagales</taxon>
        <taxon>Iridaceae</taxon>
        <taxon>Iridoideae</taxon>
        <taxon>Irideae</taxon>
        <taxon>Iris</taxon>
    </lineage>
</organism>
<gene>
    <name evidence="8" type="ORF">M6B38_272150</name>
</gene>
<evidence type="ECO:0000313" key="9">
    <source>
        <dbReference type="Proteomes" id="UP001140949"/>
    </source>
</evidence>
<comment type="caution">
    <text evidence="8">The sequence shown here is derived from an EMBL/GenBank/DDBJ whole genome shotgun (WGS) entry which is preliminary data.</text>
</comment>
<evidence type="ECO:0000259" key="7">
    <source>
        <dbReference type="Pfam" id="PF12819"/>
    </source>
</evidence>
<evidence type="ECO:0000256" key="3">
    <source>
        <dbReference type="ARBA" id="ARBA00022741"/>
    </source>
</evidence>
<keyword evidence="3" id="KW-0547">Nucleotide-binding</keyword>
<dbReference type="AlphaFoldDB" id="A0AAX6I7C0"/>
<evidence type="ECO:0000256" key="4">
    <source>
        <dbReference type="ARBA" id="ARBA00022840"/>
    </source>
</evidence>
<keyword evidence="8" id="KW-0418">Kinase</keyword>
<dbReference type="PANTHER" id="PTHR34590">
    <property type="entry name" value="OS03G0124300 PROTEIN-RELATED"/>
    <property type="match status" value="1"/>
</dbReference>
<keyword evidence="8" id="KW-0675">Receptor</keyword>
<dbReference type="FunFam" id="2.60.120.430:FF:000007">
    <property type="entry name" value="FERONIA receptor-like kinase"/>
    <property type="match status" value="1"/>
</dbReference>
<name>A0AAX6I7C0_IRIPA</name>
<feature type="transmembrane region" description="Helical" evidence="6">
    <location>
        <begin position="156"/>
        <end position="181"/>
    </location>
</feature>
<dbReference type="GO" id="GO:0016020">
    <property type="term" value="C:membrane"/>
    <property type="evidence" value="ECO:0007669"/>
    <property type="project" value="UniProtKB-SubCell"/>
</dbReference>
<reference evidence="8" key="1">
    <citation type="journal article" date="2023" name="GigaByte">
        <title>Genome assembly of the bearded iris, Iris pallida Lam.</title>
        <authorList>
            <person name="Bruccoleri R.E."/>
            <person name="Oakeley E.J."/>
            <person name="Faust A.M.E."/>
            <person name="Altorfer M."/>
            <person name="Dessus-Babus S."/>
            <person name="Burckhardt D."/>
            <person name="Oertli M."/>
            <person name="Naumann U."/>
            <person name="Petersen F."/>
            <person name="Wong J."/>
        </authorList>
    </citation>
    <scope>NUCLEOTIDE SEQUENCE</scope>
    <source>
        <strain evidence="8">GSM-AAB239-AS_SAM_17_03QT</strain>
    </source>
</reference>
<dbReference type="PANTHER" id="PTHR34590:SF5">
    <property type="entry name" value="OS04G0586500 PROTEIN"/>
    <property type="match status" value="1"/>
</dbReference>
<keyword evidence="9" id="KW-1185">Reference proteome</keyword>
<evidence type="ECO:0000256" key="2">
    <source>
        <dbReference type="ARBA" id="ARBA00022679"/>
    </source>
</evidence>
<sequence>MGRSMGPNSSINLNYNLTWILIVDRGFSYLVRMHFCEILYPVTKRNMRIFNIYINNVTVQSQFDAIVWSSGIGRPCFLGFVVITTGSGSTDLWVALQPDVASRPMYYDAILNVLEVFKLEDADSNLAGPNTEAQCHEKIELSRAFDCRGRKNRVPVIVGGVGGGIIAALLGCCLLFMVMVVCRRQRGREALVCQRTGRQAGLCYMITPARDCKDQHLVGSGNLSLPSDLCRHFLFAEIEAATHGFHEALLLGIGEFGDVFQGDVDGGSTRVAI</sequence>
<keyword evidence="2" id="KW-0808">Transferase</keyword>
<keyword evidence="5" id="KW-0325">Glycoprotein</keyword>
<dbReference type="InterPro" id="IPR045272">
    <property type="entry name" value="ANXUR1/2-like"/>
</dbReference>
<dbReference type="InterPro" id="IPR024788">
    <property type="entry name" value="Malectin-like_Carb-bd_dom"/>
</dbReference>
<protein>
    <submittedName>
        <fullName evidence="8">Receptor-like protein kinase FERONIA</fullName>
    </submittedName>
</protein>
<keyword evidence="4" id="KW-0067">ATP-binding</keyword>
<reference evidence="8" key="2">
    <citation type="submission" date="2023-04" db="EMBL/GenBank/DDBJ databases">
        <authorList>
            <person name="Bruccoleri R.E."/>
            <person name="Oakeley E.J."/>
            <person name="Faust A.-M."/>
            <person name="Dessus-Babus S."/>
            <person name="Altorfer M."/>
            <person name="Burckhardt D."/>
            <person name="Oertli M."/>
            <person name="Naumann U."/>
            <person name="Petersen F."/>
            <person name="Wong J."/>
        </authorList>
    </citation>
    <scope>NUCLEOTIDE SEQUENCE</scope>
    <source>
        <strain evidence="8">GSM-AAB239-AS_SAM_17_03QT</strain>
        <tissue evidence="8">Leaf</tissue>
    </source>
</reference>
<dbReference type="GO" id="GO:0005524">
    <property type="term" value="F:ATP binding"/>
    <property type="evidence" value="ECO:0007669"/>
    <property type="project" value="UniProtKB-KW"/>
</dbReference>
<keyword evidence="6" id="KW-0812">Transmembrane</keyword>
<dbReference type="Proteomes" id="UP001140949">
    <property type="component" value="Unassembled WGS sequence"/>
</dbReference>
<accession>A0AAX6I7C0</accession>
<comment type="subcellular location">
    <subcellularLocation>
        <location evidence="1">Membrane</location>
        <topology evidence="1">Single-pass type I membrane protein</topology>
    </subcellularLocation>
</comment>